<evidence type="ECO:0000313" key="4">
    <source>
        <dbReference type="RefSeq" id="XP_021566273.1"/>
    </source>
</evidence>
<gene>
    <name evidence="4" type="primary">LOC103256617</name>
</gene>
<accession>A0A3Q0DX15</accession>
<dbReference type="KEGG" id="csyr:103256617"/>
<dbReference type="OrthoDB" id="9424710at2759"/>
<dbReference type="InterPro" id="IPR015753">
    <property type="entry name" value="LRRC37"/>
</dbReference>
<sequence>MPAFNARSLVKQTNDMQREVSHPGPDLPPTSQSSMYPLLLSPGDQFESELNQQLQCLIPDNNVRRLVSHMIRTLKMDCSESHVQLPCAKLISQTGLLMKLLSEQEAKVAEVEWDTEQWRNIYIRETTEAQSEQKGQELDKVRMTTNTEDAMEGEPHGARGSGTSHPGHVTLTMTVISHFAHLEHEADPIHKTNCRRKR</sequence>
<feature type="region of interest" description="Disordered" evidence="1">
    <location>
        <begin position="1"/>
        <end position="37"/>
    </location>
</feature>
<reference evidence="4" key="1">
    <citation type="submission" date="2025-08" db="UniProtKB">
        <authorList>
            <consortium name="RefSeq"/>
        </authorList>
    </citation>
    <scope>IDENTIFICATION</scope>
</reference>
<organism evidence="3 4">
    <name type="scientific">Carlito syrichta</name>
    <name type="common">Philippine tarsier</name>
    <name type="synonym">Tarsius syrichta</name>
    <dbReference type="NCBI Taxonomy" id="1868482"/>
    <lineage>
        <taxon>Eukaryota</taxon>
        <taxon>Metazoa</taxon>
        <taxon>Chordata</taxon>
        <taxon>Craniata</taxon>
        <taxon>Vertebrata</taxon>
        <taxon>Euteleostomi</taxon>
        <taxon>Mammalia</taxon>
        <taxon>Eutheria</taxon>
        <taxon>Euarchontoglires</taxon>
        <taxon>Primates</taxon>
        <taxon>Haplorrhini</taxon>
        <taxon>Tarsiiformes</taxon>
        <taxon>Tarsiidae</taxon>
        <taxon>Carlito</taxon>
    </lineage>
</organism>
<dbReference type="GeneID" id="103256617"/>
<keyword evidence="3" id="KW-1185">Reference proteome</keyword>
<proteinExistence type="predicted"/>
<feature type="region of interest" description="Disordered" evidence="1">
    <location>
        <begin position="149"/>
        <end position="168"/>
    </location>
</feature>
<dbReference type="InterPro" id="IPR029423">
    <property type="entry name" value="LRRC37AB_C"/>
</dbReference>
<dbReference type="PANTHER" id="PTHR23045">
    <property type="entry name" value="LEUCINE-RICH REPEAT-CONTAINING PROTEIN 37A"/>
    <property type="match status" value="1"/>
</dbReference>
<evidence type="ECO:0000313" key="3">
    <source>
        <dbReference type="Proteomes" id="UP000189704"/>
    </source>
</evidence>
<dbReference type="Pfam" id="PF14914">
    <property type="entry name" value="LRRC37AB_C"/>
    <property type="match status" value="1"/>
</dbReference>
<protein>
    <submittedName>
        <fullName evidence="4">Leucine-rich repeat-containing protein 37A3-like</fullName>
    </submittedName>
</protein>
<dbReference type="PANTHER" id="PTHR23045:SF9">
    <property type="entry name" value="LEUCINE RICH REPEAT CONTAINING 37A-RELATED"/>
    <property type="match status" value="1"/>
</dbReference>
<evidence type="ECO:0000259" key="2">
    <source>
        <dbReference type="Pfam" id="PF14914"/>
    </source>
</evidence>
<feature type="domain" description="LRRC37A/B like protein 1 C-terminal" evidence="2">
    <location>
        <begin position="41"/>
        <end position="141"/>
    </location>
</feature>
<evidence type="ECO:0000256" key="1">
    <source>
        <dbReference type="SAM" id="MobiDB-lite"/>
    </source>
</evidence>
<name>A0A3Q0DX15_CARSF</name>
<dbReference type="RefSeq" id="XP_021566273.1">
    <property type="nucleotide sequence ID" value="XM_021710598.1"/>
</dbReference>
<dbReference type="AlphaFoldDB" id="A0A3Q0DX15"/>
<dbReference type="Proteomes" id="UP000189704">
    <property type="component" value="Unplaced"/>
</dbReference>